<keyword evidence="1" id="KW-0472">Membrane</keyword>
<name>A0A133NEP5_CLOPF</name>
<evidence type="ECO:0000313" key="4">
    <source>
        <dbReference type="Proteomes" id="UP000070646"/>
    </source>
</evidence>
<gene>
    <name evidence="3" type="ORF">HMPREF3222_00133</name>
</gene>
<dbReference type="InterPro" id="IPR035681">
    <property type="entry name" value="ComA-like_MBL"/>
</dbReference>
<evidence type="ECO:0000256" key="1">
    <source>
        <dbReference type="SAM" id="Phobius"/>
    </source>
</evidence>
<dbReference type="InterPro" id="IPR036866">
    <property type="entry name" value="RibonucZ/Hydroxyglut_hydro"/>
</dbReference>
<dbReference type="CDD" id="cd07731">
    <property type="entry name" value="ComA-like_MBL-fold"/>
    <property type="match status" value="1"/>
</dbReference>
<dbReference type="RefSeq" id="WP_060794407.1">
    <property type="nucleotide sequence ID" value="NZ_CABPRN010000001.1"/>
</dbReference>
<organism evidence="3 4">
    <name type="scientific">Clostridium perfringens</name>
    <dbReference type="NCBI Taxonomy" id="1502"/>
    <lineage>
        <taxon>Bacteria</taxon>
        <taxon>Bacillati</taxon>
        <taxon>Bacillota</taxon>
        <taxon>Clostridia</taxon>
        <taxon>Eubacteriales</taxon>
        <taxon>Clostridiaceae</taxon>
        <taxon>Clostridium</taxon>
    </lineage>
</organism>
<feature type="domain" description="Metallo-beta-lactamase" evidence="2">
    <location>
        <begin position="48"/>
        <end position="243"/>
    </location>
</feature>
<keyword evidence="1" id="KW-1133">Transmembrane helix</keyword>
<accession>A0A133NEP5</accession>
<dbReference type="InterPro" id="IPR001279">
    <property type="entry name" value="Metallo-B-lactamas"/>
</dbReference>
<proteinExistence type="predicted"/>
<reference evidence="3 4" key="1">
    <citation type="submission" date="2016-01" db="EMBL/GenBank/DDBJ databases">
        <authorList>
            <person name="Oliw E.H."/>
        </authorList>
    </citation>
    <scope>NUCLEOTIDE SEQUENCE [LARGE SCALE GENOMIC DNA]</scope>
    <source>
        <strain evidence="3 4">MJR7757A</strain>
    </source>
</reference>
<feature type="transmembrane region" description="Helical" evidence="1">
    <location>
        <begin position="7"/>
        <end position="25"/>
    </location>
</feature>
<sequence length="287" mass="31813">MDKKKKIISSIIGIIVVLLGGYFGIDLTQGSKVPKDSELMISYMDVGQGDAAYIKVNGNDILIDAGPRSNSKELLEQLKAKNIDDFELVIATHPHEDHIGGMVDVFKEYEVKAFYSPKITHTTKTYENLVKAVKDEGLKTKELKGGMVIDLGEGAKFEVFTPQKSEYEELNDYSPIMKLSFGDTSYLFTGDAEKLAEEEALAKYKTSLDSDVIKFGHHGSSSSSSNAFIEAVSPKYGIISCAKDNKYGHPHRETLDIIKKYNIKTFRTDTDGEIILTSDGKSINFNK</sequence>
<dbReference type="Pfam" id="PF00753">
    <property type="entry name" value="Lactamase_B"/>
    <property type="match status" value="1"/>
</dbReference>
<dbReference type="PATRIC" id="fig|1502.174.peg.135"/>
<dbReference type="Proteomes" id="UP000070646">
    <property type="component" value="Unassembled WGS sequence"/>
</dbReference>
<protein>
    <submittedName>
        <fullName evidence="3">Metallo-beta-lactamase domain protein</fullName>
    </submittedName>
</protein>
<dbReference type="Gene3D" id="3.60.15.10">
    <property type="entry name" value="Ribonuclease Z/Hydroxyacylglutathione hydrolase-like"/>
    <property type="match status" value="1"/>
</dbReference>
<dbReference type="AlphaFoldDB" id="A0A133NEP5"/>
<dbReference type="PANTHER" id="PTHR30619:SF7">
    <property type="entry name" value="BETA-LACTAMASE DOMAIN PROTEIN"/>
    <property type="match status" value="1"/>
</dbReference>
<dbReference type="EMBL" id="LRPU01000006">
    <property type="protein sequence ID" value="KXA14766.1"/>
    <property type="molecule type" value="Genomic_DNA"/>
</dbReference>
<comment type="caution">
    <text evidence="3">The sequence shown here is derived from an EMBL/GenBank/DDBJ whole genome shotgun (WGS) entry which is preliminary data.</text>
</comment>
<dbReference type="SMART" id="SM00849">
    <property type="entry name" value="Lactamase_B"/>
    <property type="match status" value="1"/>
</dbReference>
<keyword evidence="1" id="KW-0812">Transmembrane</keyword>
<dbReference type="SUPFAM" id="SSF56281">
    <property type="entry name" value="Metallo-hydrolase/oxidoreductase"/>
    <property type="match status" value="1"/>
</dbReference>
<dbReference type="PANTHER" id="PTHR30619">
    <property type="entry name" value="DNA INTERNALIZATION/COMPETENCE PROTEIN COMEC/REC2"/>
    <property type="match status" value="1"/>
</dbReference>
<dbReference type="InterPro" id="IPR052159">
    <property type="entry name" value="Competence_DNA_uptake"/>
</dbReference>
<evidence type="ECO:0000259" key="2">
    <source>
        <dbReference type="SMART" id="SM00849"/>
    </source>
</evidence>
<evidence type="ECO:0000313" key="3">
    <source>
        <dbReference type="EMBL" id="KXA14766.1"/>
    </source>
</evidence>